<dbReference type="Proteomes" id="UP000220768">
    <property type="component" value="Unassembled WGS sequence"/>
</dbReference>
<organism evidence="3 4">
    <name type="scientific">Rhizobium chutanense</name>
    <dbReference type="NCBI Taxonomy" id="2035448"/>
    <lineage>
        <taxon>Bacteria</taxon>
        <taxon>Pseudomonadati</taxon>
        <taxon>Pseudomonadota</taxon>
        <taxon>Alphaproteobacteria</taxon>
        <taxon>Hyphomicrobiales</taxon>
        <taxon>Rhizobiaceae</taxon>
        <taxon>Rhizobium/Agrobacterium group</taxon>
        <taxon>Rhizobium</taxon>
    </lineage>
</organism>
<accession>A0A2A6JB62</accession>
<proteinExistence type="predicted"/>
<keyword evidence="4" id="KW-1185">Reference proteome</keyword>
<dbReference type="EMBL" id="NWSV01000009">
    <property type="protein sequence ID" value="PDT03160.1"/>
    <property type="molecule type" value="Genomic_DNA"/>
</dbReference>
<dbReference type="RefSeq" id="WP_097613155.1">
    <property type="nucleotide sequence ID" value="NZ_NWSV01000009.1"/>
</dbReference>
<comment type="caution">
    <text evidence="3">The sequence shown here is derived from an EMBL/GenBank/DDBJ whole genome shotgun (WGS) entry which is preliminary data.</text>
</comment>
<dbReference type="InterPro" id="IPR021136">
    <property type="entry name" value="Flagellar_hook_control-like_C"/>
</dbReference>
<dbReference type="InterPro" id="IPR038610">
    <property type="entry name" value="FliK-like_C_sf"/>
</dbReference>
<reference evidence="3 4" key="1">
    <citation type="submission" date="2017-09" db="EMBL/GenBank/DDBJ databases">
        <title>Comparative genomics of rhizobia isolated from Phaseolus vulgaris in China.</title>
        <authorList>
            <person name="Tong W."/>
        </authorList>
    </citation>
    <scope>NUCLEOTIDE SEQUENCE [LARGE SCALE GENOMIC DNA]</scope>
    <source>
        <strain evidence="3 4">C5</strain>
    </source>
</reference>
<name>A0A2A6JB62_9HYPH</name>
<dbReference type="AlphaFoldDB" id="A0A2A6JB62"/>
<feature type="compositionally biased region" description="Gly residues" evidence="1">
    <location>
        <begin position="455"/>
        <end position="464"/>
    </location>
</feature>
<feature type="compositionally biased region" description="Acidic residues" evidence="1">
    <location>
        <begin position="159"/>
        <end position="172"/>
    </location>
</feature>
<feature type="region of interest" description="Disordered" evidence="1">
    <location>
        <begin position="1"/>
        <end position="34"/>
    </location>
</feature>
<gene>
    <name evidence="3" type="ORF">CO666_16435</name>
</gene>
<sequence>MMDMSVTGGAAGAESAAVAKSARPAGKDDAAGQKNGFSDVLAKASGGAVNDEANDGQPGQGAVADAAVAAEKVARTIRSRNGAKPLIDLSDAALKAQAQVQPESVPEIVNVDKAGAKSVKAEVKMPADLTFGKLDPKDRSADEIAQAVKGGRHTKADALETETDEDSADDDGGISDVLGLLKRDSGDGTVALPAVGAHHASAGADEVKPADKKVDGIEAKAAGHASDALAAVSGSLESAKTDVPGAENAEAADGRTFRISRADGRGVSMDVHLGTDQAEAKDGAKKTDVENVSVLESRRYIGLMQNSNSAAVTAALSGDSEWARAMEPSSALSNAAEWTSTGKVVNTLKIQMNPLDLGLVTATMRLSGDALNVDLKVETGAAYRQIKEDHDKILEALRSQGYAVDNVTISMAPVERSDAGNQAGSQGQASQQQSLPQQGQGGEARERHNQTAQRTGGGFNGAGETGIEDVSAGRSSGTGGVYL</sequence>
<evidence type="ECO:0000313" key="4">
    <source>
        <dbReference type="Proteomes" id="UP000220768"/>
    </source>
</evidence>
<dbReference type="Gene3D" id="3.30.750.140">
    <property type="match status" value="1"/>
</dbReference>
<evidence type="ECO:0000259" key="2">
    <source>
        <dbReference type="Pfam" id="PF02120"/>
    </source>
</evidence>
<feature type="compositionally biased region" description="Low complexity" evidence="1">
    <location>
        <begin position="419"/>
        <end position="438"/>
    </location>
</feature>
<feature type="domain" description="Flagellar hook-length control protein-like C-terminal" evidence="2">
    <location>
        <begin position="340"/>
        <end position="411"/>
    </location>
</feature>
<evidence type="ECO:0000256" key="1">
    <source>
        <dbReference type="SAM" id="MobiDB-lite"/>
    </source>
</evidence>
<feature type="region of interest" description="Disordered" evidence="1">
    <location>
        <begin position="147"/>
        <end position="172"/>
    </location>
</feature>
<protein>
    <submittedName>
        <fullName evidence="3">Chemotaxis protein CheD</fullName>
    </submittedName>
</protein>
<feature type="region of interest" description="Disordered" evidence="1">
    <location>
        <begin position="417"/>
        <end position="483"/>
    </location>
</feature>
<dbReference type="Pfam" id="PF02120">
    <property type="entry name" value="Flg_hook"/>
    <property type="match status" value="1"/>
</dbReference>
<evidence type="ECO:0000313" key="3">
    <source>
        <dbReference type="EMBL" id="PDT03160.1"/>
    </source>
</evidence>
<feature type="compositionally biased region" description="Low complexity" evidence="1">
    <location>
        <begin position="12"/>
        <end position="24"/>
    </location>
</feature>